<dbReference type="InterPro" id="IPR000682">
    <property type="entry name" value="PCMT"/>
</dbReference>
<dbReference type="NCBIfam" id="TIGR00080">
    <property type="entry name" value="pimt"/>
    <property type="match status" value="1"/>
</dbReference>
<comment type="caution">
    <text evidence="8">The sequence shown here is derived from an EMBL/GenBank/DDBJ whole genome shotgun (WGS) entry which is preliminary data.</text>
</comment>
<keyword evidence="5 7" id="KW-0808">Transferase</keyword>
<dbReference type="EMBL" id="JBBUKT010000013">
    <property type="protein sequence ID" value="MEK7953791.1"/>
    <property type="molecule type" value="Genomic_DNA"/>
</dbReference>
<evidence type="ECO:0000256" key="2">
    <source>
        <dbReference type="ARBA" id="ARBA00005369"/>
    </source>
</evidence>
<proteinExistence type="inferred from homology"/>
<dbReference type="PANTHER" id="PTHR11579">
    <property type="entry name" value="PROTEIN-L-ISOASPARTATE O-METHYLTRANSFERASE"/>
    <property type="match status" value="1"/>
</dbReference>
<comment type="subcellular location">
    <subcellularLocation>
        <location evidence="1 7">Cytoplasm</location>
    </subcellularLocation>
</comment>
<keyword evidence="9" id="KW-1185">Reference proteome</keyword>
<evidence type="ECO:0000256" key="7">
    <source>
        <dbReference type="HAMAP-Rule" id="MF_00090"/>
    </source>
</evidence>
<feature type="active site" evidence="7">
    <location>
        <position position="52"/>
    </location>
</feature>
<sequence>MVAEQIERRGVKDPRVLEVMRMVPRHEFVPEEERHEAYDDRPLPIGHGQTISQPYIVALMTEALGLKGTEKVLEVGTGSGYQAAVLSGLAKEVFTIEIVEPLGERAAEVLKRLGYTNVTARMGDGYRGWREEAPFDAIIVTCAPDAVPEPLVHQLAEGGRMIIPVGPEGKAQQLVLLKRRHGKLHQQEILPVRFVPMTGEVRER</sequence>
<dbReference type="InterPro" id="IPR029063">
    <property type="entry name" value="SAM-dependent_MTases_sf"/>
</dbReference>
<evidence type="ECO:0000256" key="1">
    <source>
        <dbReference type="ARBA" id="ARBA00004496"/>
    </source>
</evidence>
<dbReference type="SUPFAM" id="SSF53335">
    <property type="entry name" value="S-adenosyl-L-methionine-dependent methyltransferases"/>
    <property type="match status" value="1"/>
</dbReference>
<dbReference type="Proteomes" id="UP001371305">
    <property type="component" value="Unassembled WGS sequence"/>
</dbReference>
<gene>
    <name evidence="7" type="primary">pcm</name>
    <name evidence="8" type="ORF">WKV53_24965</name>
</gene>
<dbReference type="PROSITE" id="PS01279">
    <property type="entry name" value="PCMT"/>
    <property type="match status" value="1"/>
</dbReference>
<dbReference type="PANTHER" id="PTHR11579:SF0">
    <property type="entry name" value="PROTEIN-L-ISOASPARTATE(D-ASPARTATE) O-METHYLTRANSFERASE"/>
    <property type="match status" value="1"/>
</dbReference>
<comment type="similarity">
    <text evidence="2 7">Belongs to the methyltransferase superfamily. L-isoaspartyl/D-aspartyl protein methyltransferase family.</text>
</comment>
<organism evidence="8 9">
    <name type="scientific">Luteolibacter soli</name>
    <dbReference type="NCBI Taxonomy" id="3135280"/>
    <lineage>
        <taxon>Bacteria</taxon>
        <taxon>Pseudomonadati</taxon>
        <taxon>Verrucomicrobiota</taxon>
        <taxon>Verrucomicrobiia</taxon>
        <taxon>Verrucomicrobiales</taxon>
        <taxon>Verrucomicrobiaceae</taxon>
        <taxon>Luteolibacter</taxon>
    </lineage>
</organism>
<dbReference type="HAMAP" id="MF_00090">
    <property type="entry name" value="PIMT"/>
    <property type="match status" value="1"/>
</dbReference>
<protein>
    <recommendedName>
        <fullName evidence="7">Protein-L-isoaspartate O-methyltransferase</fullName>
        <ecNumber evidence="7">2.1.1.77</ecNumber>
    </recommendedName>
    <alternativeName>
        <fullName evidence="7">L-isoaspartyl protein carboxyl methyltransferase</fullName>
    </alternativeName>
    <alternativeName>
        <fullName evidence="7">Protein L-isoaspartyl methyltransferase</fullName>
    </alternativeName>
    <alternativeName>
        <fullName evidence="7">Protein-beta-aspartate methyltransferase</fullName>
        <shortName evidence="7">PIMT</shortName>
    </alternativeName>
</protein>
<dbReference type="EC" id="2.1.1.77" evidence="7"/>
<evidence type="ECO:0000256" key="5">
    <source>
        <dbReference type="ARBA" id="ARBA00022679"/>
    </source>
</evidence>
<evidence type="ECO:0000313" key="9">
    <source>
        <dbReference type="Proteomes" id="UP001371305"/>
    </source>
</evidence>
<evidence type="ECO:0000256" key="4">
    <source>
        <dbReference type="ARBA" id="ARBA00022603"/>
    </source>
</evidence>
<dbReference type="GO" id="GO:0004719">
    <property type="term" value="F:protein-L-isoaspartate (D-aspartate) O-methyltransferase activity"/>
    <property type="evidence" value="ECO:0007669"/>
    <property type="project" value="UniProtKB-EC"/>
</dbReference>
<reference evidence="8 9" key="1">
    <citation type="submission" date="2024-04" db="EMBL/GenBank/DDBJ databases">
        <title>Luteolibacter sp. isolated from soil.</title>
        <authorList>
            <person name="An J."/>
        </authorList>
    </citation>
    <scope>NUCLEOTIDE SEQUENCE [LARGE SCALE GENOMIC DNA]</scope>
    <source>
        <strain evidence="8 9">Y139</strain>
    </source>
</reference>
<dbReference type="RefSeq" id="WP_341407557.1">
    <property type="nucleotide sequence ID" value="NZ_JBBUKT010000013.1"/>
</dbReference>
<evidence type="ECO:0000256" key="6">
    <source>
        <dbReference type="ARBA" id="ARBA00022691"/>
    </source>
</evidence>
<dbReference type="CDD" id="cd02440">
    <property type="entry name" value="AdoMet_MTases"/>
    <property type="match status" value="1"/>
</dbReference>
<dbReference type="Pfam" id="PF01135">
    <property type="entry name" value="PCMT"/>
    <property type="match status" value="1"/>
</dbReference>
<evidence type="ECO:0000313" key="8">
    <source>
        <dbReference type="EMBL" id="MEK7953791.1"/>
    </source>
</evidence>
<accession>A0ABU9B395</accession>
<name>A0ABU9B395_9BACT</name>
<evidence type="ECO:0000256" key="3">
    <source>
        <dbReference type="ARBA" id="ARBA00022490"/>
    </source>
</evidence>
<dbReference type="GO" id="GO:0032259">
    <property type="term" value="P:methylation"/>
    <property type="evidence" value="ECO:0007669"/>
    <property type="project" value="UniProtKB-KW"/>
</dbReference>
<comment type="catalytic activity">
    <reaction evidence="7">
        <text>[protein]-L-isoaspartate + S-adenosyl-L-methionine = [protein]-L-isoaspartate alpha-methyl ester + S-adenosyl-L-homocysteine</text>
        <dbReference type="Rhea" id="RHEA:12705"/>
        <dbReference type="Rhea" id="RHEA-COMP:12143"/>
        <dbReference type="Rhea" id="RHEA-COMP:12144"/>
        <dbReference type="ChEBI" id="CHEBI:57856"/>
        <dbReference type="ChEBI" id="CHEBI:59789"/>
        <dbReference type="ChEBI" id="CHEBI:90596"/>
        <dbReference type="ChEBI" id="CHEBI:90598"/>
        <dbReference type="EC" id="2.1.1.77"/>
    </reaction>
</comment>
<keyword evidence="3 7" id="KW-0963">Cytoplasm</keyword>
<comment type="function">
    <text evidence="7">Catalyzes the methyl esterification of L-isoaspartyl residues in peptides and proteins that result from spontaneous decomposition of normal L-aspartyl and L-asparaginyl residues. It plays a role in the repair and/or degradation of damaged proteins.</text>
</comment>
<dbReference type="Gene3D" id="3.40.50.150">
    <property type="entry name" value="Vaccinia Virus protein VP39"/>
    <property type="match status" value="1"/>
</dbReference>
<keyword evidence="4 7" id="KW-0489">Methyltransferase</keyword>
<dbReference type="NCBIfam" id="NF001453">
    <property type="entry name" value="PRK00312.1"/>
    <property type="match status" value="1"/>
</dbReference>
<keyword evidence="6 7" id="KW-0949">S-adenosyl-L-methionine</keyword>